<organism evidence="8 9">
    <name type="scientific">Muraenolepis orangiensis</name>
    <name type="common">Patagonian moray cod</name>
    <dbReference type="NCBI Taxonomy" id="630683"/>
    <lineage>
        <taxon>Eukaryota</taxon>
        <taxon>Metazoa</taxon>
        <taxon>Chordata</taxon>
        <taxon>Craniata</taxon>
        <taxon>Vertebrata</taxon>
        <taxon>Euteleostomi</taxon>
        <taxon>Actinopterygii</taxon>
        <taxon>Neopterygii</taxon>
        <taxon>Teleostei</taxon>
        <taxon>Neoteleostei</taxon>
        <taxon>Acanthomorphata</taxon>
        <taxon>Zeiogadaria</taxon>
        <taxon>Gadariae</taxon>
        <taxon>Gadiformes</taxon>
        <taxon>Muraenolepidoidei</taxon>
        <taxon>Muraenolepididae</taxon>
        <taxon>Muraenolepis</taxon>
    </lineage>
</organism>
<evidence type="ECO:0000313" key="8">
    <source>
        <dbReference type="EMBL" id="KAJ3584806.1"/>
    </source>
</evidence>
<evidence type="ECO:0000256" key="2">
    <source>
        <dbReference type="ARBA" id="ARBA00022525"/>
    </source>
</evidence>
<dbReference type="InterPro" id="IPR051298">
    <property type="entry name" value="Heme_transport/Cell_adhesion"/>
</dbReference>
<feature type="signal peptide" evidence="7">
    <location>
        <begin position="1"/>
        <end position="26"/>
    </location>
</feature>
<keyword evidence="3 7" id="KW-0732">Signal</keyword>
<dbReference type="GO" id="GO:0005615">
    <property type="term" value="C:extracellular space"/>
    <property type="evidence" value="ECO:0007669"/>
    <property type="project" value="TreeGrafter"/>
</dbReference>
<dbReference type="InterPro" id="IPR000585">
    <property type="entry name" value="Hemopexin-like_dom"/>
</dbReference>
<proteinExistence type="predicted"/>
<evidence type="ECO:0000256" key="4">
    <source>
        <dbReference type="ARBA" id="ARBA00022737"/>
    </source>
</evidence>
<feature type="repeat" description="Hemopexin" evidence="6">
    <location>
        <begin position="251"/>
        <end position="298"/>
    </location>
</feature>
<dbReference type="Pfam" id="PF00045">
    <property type="entry name" value="Hemopexin"/>
    <property type="match status" value="1"/>
</dbReference>
<feature type="chain" id="PRO_5040282830" description="Hemopexin" evidence="7">
    <location>
        <begin position="27"/>
        <end position="393"/>
    </location>
</feature>
<evidence type="ECO:0000313" key="9">
    <source>
        <dbReference type="Proteomes" id="UP001148018"/>
    </source>
</evidence>
<dbReference type="Gene3D" id="2.110.10.10">
    <property type="entry name" value="Hemopexin-like domain"/>
    <property type="match status" value="2"/>
</dbReference>
<dbReference type="PROSITE" id="PS51642">
    <property type="entry name" value="HEMOPEXIN_2"/>
    <property type="match status" value="3"/>
</dbReference>
<protein>
    <recommendedName>
        <fullName evidence="10">Hemopexin</fullName>
    </recommendedName>
</protein>
<dbReference type="PANTHER" id="PTHR22917">
    <property type="entry name" value="HEMOPEXIN DOMAIN-CONTAINING PROTEIN"/>
    <property type="match status" value="1"/>
</dbReference>
<evidence type="ECO:0008006" key="10">
    <source>
        <dbReference type="Google" id="ProtNLM"/>
    </source>
</evidence>
<dbReference type="SMART" id="SM00120">
    <property type="entry name" value="HX"/>
    <property type="match status" value="5"/>
</dbReference>
<keyword evidence="4" id="KW-0677">Repeat</keyword>
<reference evidence="8" key="1">
    <citation type="submission" date="2022-07" db="EMBL/GenBank/DDBJ databases">
        <title>Chromosome-level genome of Muraenolepis orangiensis.</title>
        <authorList>
            <person name="Kim J."/>
        </authorList>
    </citation>
    <scope>NUCLEOTIDE SEQUENCE</scope>
    <source>
        <strain evidence="8">KU_S4_2022</strain>
        <tissue evidence="8">Muscle</tissue>
    </source>
</reference>
<dbReference type="OrthoDB" id="8953614at2759"/>
<feature type="repeat" description="Hemopexin" evidence="6">
    <location>
        <begin position="163"/>
        <end position="209"/>
    </location>
</feature>
<comment type="caution">
    <text evidence="8">The sequence shown here is derived from an EMBL/GenBank/DDBJ whole genome shotgun (WGS) entry which is preliminary data.</text>
</comment>
<dbReference type="CDD" id="cd00094">
    <property type="entry name" value="HX"/>
    <property type="match status" value="1"/>
</dbReference>
<comment type="subcellular location">
    <subcellularLocation>
        <location evidence="1">Secreted</location>
    </subcellularLocation>
</comment>
<name>A0A9Q0DBN7_9TELE</name>
<dbReference type="PANTHER" id="PTHR22917:SF9">
    <property type="entry name" value="HEMOPEXIN"/>
    <property type="match status" value="1"/>
</dbReference>
<gene>
    <name evidence="8" type="ORF">NHX12_015301</name>
</gene>
<evidence type="ECO:0000256" key="1">
    <source>
        <dbReference type="ARBA" id="ARBA00004613"/>
    </source>
</evidence>
<keyword evidence="5" id="KW-0325">Glycoprotein</keyword>
<dbReference type="InterPro" id="IPR018487">
    <property type="entry name" value="Hemopexin-like_repeat"/>
</dbReference>
<evidence type="ECO:0000256" key="6">
    <source>
        <dbReference type="PROSITE-ProRule" id="PRU01011"/>
    </source>
</evidence>
<accession>A0A9Q0DBN7</accession>
<dbReference type="SUPFAM" id="SSF50923">
    <property type="entry name" value="Hemopexin-like domain"/>
    <property type="match status" value="2"/>
</dbReference>
<dbReference type="InterPro" id="IPR036375">
    <property type="entry name" value="Hemopexin-like_dom_sf"/>
</dbReference>
<sequence length="393" mass="43977">MTQLFLPLCLASVVFVLTGATPTCQGIEFDAITPDEKGNKYFFKDGYLWKGFHGSAQLVNQTFAYQGRVDAAFLLHSTRDMEIHNRIFLFQDEYVFSYYNNTLEVGRTLVGEKFLGVPCHLDAAVECPKGECTADSVIFFKGDEVYHYDLATRTAKKKTWPQVPACTSAFRWMEHYYCFHGNNFTRFNPMSGLVVGNYPKDARAYFMQCSGFGELPHTRAHVMESPDYMRVDMSGHDLHAFPMSRMWKEAAGGLDAAFSYENKIYLIKGDQVYIYRSGAHYTLVEGYPKTLQEELGIAGAGVNASFICTGEHTVHIIQGNRMVDVDLSATPRTLSNEAPLPMPRVDAVLCGPSGVQVFAGSQYYKYASPATLRQSRIAVRPLPITPAVLPCQD</sequence>
<dbReference type="Proteomes" id="UP001148018">
    <property type="component" value="Unassembled WGS sequence"/>
</dbReference>
<keyword evidence="2" id="KW-0964">Secreted</keyword>
<evidence type="ECO:0000256" key="3">
    <source>
        <dbReference type="ARBA" id="ARBA00022729"/>
    </source>
</evidence>
<feature type="repeat" description="Hemopexin" evidence="6">
    <location>
        <begin position="118"/>
        <end position="162"/>
    </location>
</feature>
<evidence type="ECO:0000256" key="5">
    <source>
        <dbReference type="ARBA" id="ARBA00023180"/>
    </source>
</evidence>
<evidence type="ECO:0000256" key="7">
    <source>
        <dbReference type="SAM" id="SignalP"/>
    </source>
</evidence>
<keyword evidence="9" id="KW-1185">Reference proteome</keyword>
<dbReference type="AlphaFoldDB" id="A0A9Q0DBN7"/>
<dbReference type="EMBL" id="JANIIK010000119">
    <property type="protein sequence ID" value="KAJ3584806.1"/>
    <property type="molecule type" value="Genomic_DNA"/>
</dbReference>